<keyword evidence="3" id="KW-1185">Reference proteome</keyword>
<evidence type="ECO:0008006" key="4">
    <source>
        <dbReference type="Google" id="ProtNLM"/>
    </source>
</evidence>
<proteinExistence type="predicted"/>
<dbReference type="Proteomes" id="UP000184546">
    <property type="component" value="Unassembled WGS sequence"/>
</dbReference>
<evidence type="ECO:0000313" key="2">
    <source>
        <dbReference type="EMBL" id="OJJ97494.1"/>
    </source>
</evidence>
<name>A0A1L9WMV7_ASPA1</name>
<feature type="region of interest" description="Disordered" evidence="1">
    <location>
        <begin position="132"/>
        <end position="153"/>
    </location>
</feature>
<accession>A0A1L9WMV7</accession>
<dbReference type="EMBL" id="KV878982">
    <property type="protein sequence ID" value="OJJ97494.1"/>
    <property type="molecule type" value="Genomic_DNA"/>
</dbReference>
<gene>
    <name evidence="2" type="ORF">ASPACDRAFT_45588</name>
</gene>
<evidence type="ECO:0000313" key="3">
    <source>
        <dbReference type="Proteomes" id="UP000184546"/>
    </source>
</evidence>
<feature type="compositionally biased region" description="Basic and acidic residues" evidence="1">
    <location>
        <begin position="132"/>
        <end position="144"/>
    </location>
</feature>
<evidence type="ECO:0000256" key="1">
    <source>
        <dbReference type="SAM" id="MobiDB-lite"/>
    </source>
</evidence>
<feature type="region of interest" description="Disordered" evidence="1">
    <location>
        <begin position="1"/>
        <end position="27"/>
    </location>
</feature>
<dbReference type="RefSeq" id="XP_020053834.1">
    <property type="nucleotide sequence ID" value="XM_020201631.1"/>
</dbReference>
<dbReference type="OrthoDB" id="3800738at2759"/>
<organism evidence="2 3">
    <name type="scientific">Aspergillus aculeatus (strain ATCC 16872 / CBS 172.66 / WB 5094)</name>
    <dbReference type="NCBI Taxonomy" id="690307"/>
    <lineage>
        <taxon>Eukaryota</taxon>
        <taxon>Fungi</taxon>
        <taxon>Dikarya</taxon>
        <taxon>Ascomycota</taxon>
        <taxon>Pezizomycotina</taxon>
        <taxon>Eurotiomycetes</taxon>
        <taxon>Eurotiomycetidae</taxon>
        <taxon>Eurotiales</taxon>
        <taxon>Aspergillaceae</taxon>
        <taxon>Aspergillus</taxon>
        <taxon>Aspergillus subgen. Circumdati</taxon>
    </lineage>
</organism>
<sequence length="153" mass="17226">MAPATDGLSDSDDSSDSGLHSAETLDPEITPRPEASRIFFIPEILELTLVDVDMYSILMSTRVCSVWKDLIETSPKIRRALLFAFRMIQSGISFDIAQFVTRHFGDCRTTNLGRPTQQALCLLLARPLADHAPPERSEFEDSRLVPRHPPWSR</sequence>
<dbReference type="GeneID" id="30975445"/>
<dbReference type="VEuPathDB" id="FungiDB:ASPACDRAFT_45588"/>
<reference evidence="3" key="1">
    <citation type="journal article" date="2017" name="Genome Biol.">
        <title>Comparative genomics reveals high biological diversity and specific adaptations in the industrially and medically important fungal genus Aspergillus.</title>
        <authorList>
            <person name="de Vries R.P."/>
            <person name="Riley R."/>
            <person name="Wiebenga A."/>
            <person name="Aguilar-Osorio G."/>
            <person name="Amillis S."/>
            <person name="Uchima C.A."/>
            <person name="Anderluh G."/>
            <person name="Asadollahi M."/>
            <person name="Askin M."/>
            <person name="Barry K."/>
            <person name="Battaglia E."/>
            <person name="Bayram O."/>
            <person name="Benocci T."/>
            <person name="Braus-Stromeyer S.A."/>
            <person name="Caldana C."/>
            <person name="Canovas D."/>
            <person name="Cerqueira G.C."/>
            <person name="Chen F."/>
            <person name="Chen W."/>
            <person name="Choi C."/>
            <person name="Clum A."/>
            <person name="Dos Santos R.A."/>
            <person name="Damasio A.R."/>
            <person name="Diallinas G."/>
            <person name="Emri T."/>
            <person name="Fekete E."/>
            <person name="Flipphi M."/>
            <person name="Freyberg S."/>
            <person name="Gallo A."/>
            <person name="Gournas C."/>
            <person name="Habgood R."/>
            <person name="Hainaut M."/>
            <person name="Harispe M.L."/>
            <person name="Henrissat B."/>
            <person name="Hilden K.S."/>
            <person name="Hope R."/>
            <person name="Hossain A."/>
            <person name="Karabika E."/>
            <person name="Karaffa L."/>
            <person name="Karanyi Z."/>
            <person name="Krasevec N."/>
            <person name="Kuo A."/>
            <person name="Kusch H."/>
            <person name="LaButti K."/>
            <person name="Lagendijk E.L."/>
            <person name="Lapidus A."/>
            <person name="Levasseur A."/>
            <person name="Lindquist E."/>
            <person name="Lipzen A."/>
            <person name="Logrieco A.F."/>
            <person name="MacCabe A."/>
            <person name="Maekelae M.R."/>
            <person name="Malavazi I."/>
            <person name="Melin P."/>
            <person name="Meyer V."/>
            <person name="Mielnichuk N."/>
            <person name="Miskei M."/>
            <person name="Molnar A.P."/>
            <person name="Mule G."/>
            <person name="Ngan C.Y."/>
            <person name="Orejas M."/>
            <person name="Orosz E."/>
            <person name="Ouedraogo J.P."/>
            <person name="Overkamp K.M."/>
            <person name="Park H.-S."/>
            <person name="Perrone G."/>
            <person name="Piumi F."/>
            <person name="Punt P.J."/>
            <person name="Ram A.F."/>
            <person name="Ramon A."/>
            <person name="Rauscher S."/>
            <person name="Record E."/>
            <person name="Riano-Pachon D.M."/>
            <person name="Robert V."/>
            <person name="Roehrig J."/>
            <person name="Ruller R."/>
            <person name="Salamov A."/>
            <person name="Salih N.S."/>
            <person name="Samson R.A."/>
            <person name="Sandor E."/>
            <person name="Sanguinetti M."/>
            <person name="Schuetze T."/>
            <person name="Sepcic K."/>
            <person name="Shelest E."/>
            <person name="Sherlock G."/>
            <person name="Sophianopoulou V."/>
            <person name="Squina F.M."/>
            <person name="Sun H."/>
            <person name="Susca A."/>
            <person name="Todd R.B."/>
            <person name="Tsang A."/>
            <person name="Unkles S.E."/>
            <person name="van de Wiele N."/>
            <person name="van Rossen-Uffink D."/>
            <person name="Oliveira J.V."/>
            <person name="Vesth T.C."/>
            <person name="Visser J."/>
            <person name="Yu J.-H."/>
            <person name="Zhou M."/>
            <person name="Andersen M.R."/>
            <person name="Archer D.B."/>
            <person name="Baker S.E."/>
            <person name="Benoit I."/>
            <person name="Brakhage A.A."/>
            <person name="Braus G.H."/>
            <person name="Fischer R."/>
            <person name="Frisvad J.C."/>
            <person name="Goldman G.H."/>
            <person name="Houbraken J."/>
            <person name="Oakley B."/>
            <person name="Pocsi I."/>
            <person name="Scazzocchio C."/>
            <person name="Seiboth B."/>
            <person name="vanKuyk P.A."/>
            <person name="Wortman J."/>
            <person name="Dyer P.S."/>
            <person name="Grigoriev I.V."/>
        </authorList>
    </citation>
    <scope>NUCLEOTIDE SEQUENCE [LARGE SCALE GENOMIC DNA]</scope>
    <source>
        <strain evidence="3">ATCC 16872 / CBS 172.66 / WB 5094</strain>
    </source>
</reference>
<protein>
    <recommendedName>
        <fullName evidence="4">F-box domain-containing protein</fullName>
    </recommendedName>
</protein>
<dbReference type="AlphaFoldDB" id="A0A1L9WMV7"/>